<evidence type="ECO:0000259" key="1">
    <source>
        <dbReference type="PROSITE" id="PS51746"/>
    </source>
</evidence>
<dbReference type="SMART" id="SM00332">
    <property type="entry name" value="PP2Cc"/>
    <property type="match status" value="1"/>
</dbReference>
<proteinExistence type="predicted"/>
<dbReference type="Proteomes" id="UP000253208">
    <property type="component" value="Unassembled WGS sequence"/>
</dbReference>
<dbReference type="SMART" id="SM00331">
    <property type="entry name" value="PP2C_SIG"/>
    <property type="match status" value="1"/>
</dbReference>
<evidence type="ECO:0000313" key="2">
    <source>
        <dbReference type="EMBL" id="RCH45228.1"/>
    </source>
</evidence>
<dbReference type="RefSeq" id="WP_114001816.1">
    <property type="nucleotide sequence ID" value="NZ_PSQG01000005.1"/>
</dbReference>
<accession>A0A367G3Z8</accession>
<dbReference type="SUPFAM" id="SSF81606">
    <property type="entry name" value="PP2C-like"/>
    <property type="match status" value="1"/>
</dbReference>
<sequence>MAYQIDYAYTCHTGKVRTNNEDNFWCCGVRLPVHNQGVDGILAGHTQHWQLPMLAVFDGMGGESCGEMAASAAVEALGGFYEENKKTLKKEPVVFLTGACENMNEAVCRYSNENCIRSMGTTMALLSFSEKAIYACNLGDSRIYRHFQGKFQQISTDHVIGGKMLGKAPLTQYLGFQEENMALEPSIVEIGYQPGSSYLICSDGVTDMLSDEELQKILDGTETAEEKVGKILEQALERGGRDNVTLVLAQISGYEEKNILKRWAERHSTGR</sequence>
<name>A0A367G3Z8_9FIRM</name>
<feature type="domain" description="PPM-type phosphatase" evidence="1">
    <location>
        <begin position="40"/>
        <end position="251"/>
    </location>
</feature>
<reference evidence="2 3" key="1">
    <citation type="submission" date="2018-02" db="EMBL/GenBank/DDBJ databases">
        <title>Complete genome sequencing of Faecalibacterium prausnitzii strains isolated from the human gut.</title>
        <authorList>
            <person name="Fitzgerald B.C."/>
            <person name="Shkoporov A.N."/>
            <person name="Ross P.R."/>
            <person name="Hill C."/>
        </authorList>
    </citation>
    <scope>NUCLEOTIDE SEQUENCE [LARGE SCALE GENOMIC DNA]</scope>
    <source>
        <strain evidence="2 3">APC942/31-1</strain>
    </source>
</reference>
<dbReference type="EMBL" id="PSQG01000005">
    <property type="protein sequence ID" value="RCH45228.1"/>
    <property type="molecule type" value="Genomic_DNA"/>
</dbReference>
<dbReference type="InterPro" id="IPR001932">
    <property type="entry name" value="PPM-type_phosphatase-like_dom"/>
</dbReference>
<dbReference type="InterPro" id="IPR036457">
    <property type="entry name" value="PPM-type-like_dom_sf"/>
</dbReference>
<gene>
    <name evidence="2" type="ORF">C4886_04795</name>
</gene>
<dbReference type="PROSITE" id="PS51746">
    <property type="entry name" value="PPM_2"/>
    <property type="match status" value="1"/>
</dbReference>
<dbReference type="CDD" id="cd00143">
    <property type="entry name" value="PP2Cc"/>
    <property type="match status" value="1"/>
</dbReference>
<comment type="caution">
    <text evidence="2">The sequence shown here is derived from an EMBL/GenBank/DDBJ whole genome shotgun (WGS) entry which is preliminary data.</text>
</comment>
<dbReference type="InterPro" id="IPR015655">
    <property type="entry name" value="PP2C"/>
</dbReference>
<dbReference type="Gene3D" id="3.60.40.10">
    <property type="entry name" value="PPM-type phosphatase domain"/>
    <property type="match status" value="1"/>
</dbReference>
<dbReference type="Pfam" id="PF13672">
    <property type="entry name" value="PP2C_2"/>
    <property type="match status" value="1"/>
</dbReference>
<dbReference type="PANTHER" id="PTHR47992">
    <property type="entry name" value="PROTEIN PHOSPHATASE"/>
    <property type="match status" value="1"/>
</dbReference>
<dbReference type="GO" id="GO:0004722">
    <property type="term" value="F:protein serine/threonine phosphatase activity"/>
    <property type="evidence" value="ECO:0007669"/>
    <property type="project" value="InterPro"/>
</dbReference>
<dbReference type="AlphaFoldDB" id="A0A367G3Z8"/>
<protein>
    <submittedName>
        <fullName evidence="2">Serine/threonine-protein phosphatase</fullName>
    </submittedName>
</protein>
<evidence type="ECO:0000313" key="3">
    <source>
        <dbReference type="Proteomes" id="UP000253208"/>
    </source>
</evidence>
<organism evidence="2 3">
    <name type="scientific">Blautia obeum</name>
    <dbReference type="NCBI Taxonomy" id="40520"/>
    <lineage>
        <taxon>Bacteria</taxon>
        <taxon>Bacillati</taxon>
        <taxon>Bacillota</taxon>
        <taxon>Clostridia</taxon>
        <taxon>Lachnospirales</taxon>
        <taxon>Lachnospiraceae</taxon>
        <taxon>Blautia</taxon>
    </lineage>
</organism>